<dbReference type="RefSeq" id="WP_378100290.1">
    <property type="nucleotide sequence ID" value="NZ_JBHSEP010000019.1"/>
</dbReference>
<dbReference type="InterPro" id="IPR011256">
    <property type="entry name" value="Reg_factor_effector_dom_sf"/>
</dbReference>
<dbReference type="Gene3D" id="3.20.80.10">
    <property type="entry name" value="Regulatory factor, effector binding domain"/>
    <property type="match status" value="1"/>
</dbReference>
<dbReference type="EMBL" id="JBHSEP010000019">
    <property type="protein sequence ID" value="MFC4600841.1"/>
    <property type="molecule type" value="Genomic_DNA"/>
</dbReference>
<evidence type="ECO:0000313" key="2">
    <source>
        <dbReference type="EMBL" id="MFC4600841.1"/>
    </source>
</evidence>
<feature type="domain" description="AraC effector-binding" evidence="1">
    <location>
        <begin position="1"/>
        <end position="157"/>
    </location>
</feature>
<protein>
    <submittedName>
        <fullName evidence="2">GyrI-like domain-containing protein</fullName>
    </submittedName>
</protein>
<dbReference type="InterPro" id="IPR010499">
    <property type="entry name" value="AraC_E-bd"/>
</dbReference>
<dbReference type="InterPro" id="IPR029441">
    <property type="entry name" value="Cass2"/>
</dbReference>
<dbReference type="SMART" id="SM00871">
    <property type="entry name" value="AraC_E_bind"/>
    <property type="match status" value="1"/>
</dbReference>
<evidence type="ECO:0000259" key="1">
    <source>
        <dbReference type="SMART" id="SM00871"/>
    </source>
</evidence>
<gene>
    <name evidence="2" type="ORF">ACFO3S_21535</name>
</gene>
<sequence>MSVHIEEKVSFTVIGKVGQGLSAEGHKWIPALWQEANSKFDEIRNLEKTDSSGNPVGFWGAMSDVSESFKPWAEQGLYLAGCEVFDHSVAPIGWTKWVIPSFKYAVIKCNQTTYQEKFRYMIHEYLPENNYTLVGAVHEYYTPIEINGNLCLYFPIEKKNKR</sequence>
<comment type="caution">
    <text evidence="2">The sequence shown here is derived from an EMBL/GenBank/DDBJ whole genome shotgun (WGS) entry which is preliminary data.</text>
</comment>
<dbReference type="Proteomes" id="UP001596028">
    <property type="component" value="Unassembled WGS sequence"/>
</dbReference>
<evidence type="ECO:0000313" key="3">
    <source>
        <dbReference type="Proteomes" id="UP001596028"/>
    </source>
</evidence>
<name>A0ABV9FJD5_9BACL</name>
<dbReference type="Pfam" id="PF14526">
    <property type="entry name" value="Cass2"/>
    <property type="match status" value="1"/>
</dbReference>
<keyword evidence="3" id="KW-1185">Reference proteome</keyword>
<accession>A0ABV9FJD5</accession>
<organism evidence="2 3">
    <name type="scientific">Cohnella hongkongensis</name>
    <dbReference type="NCBI Taxonomy" id="178337"/>
    <lineage>
        <taxon>Bacteria</taxon>
        <taxon>Bacillati</taxon>
        <taxon>Bacillota</taxon>
        <taxon>Bacilli</taxon>
        <taxon>Bacillales</taxon>
        <taxon>Paenibacillaceae</taxon>
        <taxon>Cohnella</taxon>
    </lineage>
</organism>
<reference evidence="3" key="1">
    <citation type="journal article" date="2019" name="Int. J. Syst. Evol. Microbiol.">
        <title>The Global Catalogue of Microorganisms (GCM) 10K type strain sequencing project: providing services to taxonomists for standard genome sequencing and annotation.</title>
        <authorList>
            <consortium name="The Broad Institute Genomics Platform"/>
            <consortium name="The Broad Institute Genome Sequencing Center for Infectious Disease"/>
            <person name="Wu L."/>
            <person name="Ma J."/>
        </authorList>
    </citation>
    <scope>NUCLEOTIDE SEQUENCE [LARGE SCALE GENOMIC DNA]</scope>
    <source>
        <strain evidence="3">CCUG 49571</strain>
    </source>
</reference>
<dbReference type="SUPFAM" id="SSF55136">
    <property type="entry name" value="Probable bacterial effector-binding domain"/>
    <property type="match status" value="1"/>
</dbReference>
<proteinExistence type="predicted"/>